<dbReference type="SUPFAM" id="SSF55729">
    <property type="entry name" value="Acyl-CoA N-acyltransferases (Nat)"/>
    <property type="match status" value="1"/>
</dbReference>
<dbReference type="InterPro" id="IPR016181">
    <property type="entry name" value="Acyl_CoA_acyltransferase"/>
</dbReference>
<accession>A0A3B6NV58</accession>
<comment type="catalytic activity">
    <reaction evidence="11">
        <text>N-terminal L-seryl-[histone H4] + acetyl-CoA = N-terminal N(alpha)-acetyl-L-seryl-[histone H4] + CoA + H(+)</text>
        <dbReference type="Rhea" id="RHEA:50596"/>
        <dbReference type="Rhea" id="RHEA-COMP:12740"/>
        <dbReference type="Rhea" id="RHEA-COMP:12743"/>
        <dbReference type="ChEBI" id="CHEBI:15378"/>
        <dbReference type="ChEBI" id="CHEBI:57287"/>
        <dbReference type="ChEBI" id="CHEBI:57288"/>
        <dbReference type="ChEBI" id="CHEBI:64738"/>
        <dbReference type="ChEBI" id="CHEBI:83690"/>
        <dbReference type="EC" id="2.3.1.257"/>
    </reaction>
</comment>
<dbReference type="GO" id="GO:0005737">
    <property type="term" value="C:cytoplasm"/>
    <property type="evidence" value="ECO:0007669"/>
    <property type="project" value="UniProtKB-SubCell"/>
</dbReference>
<dbReference type="PANTHER" id="PTHR20531:SF1">
    <property type="entry name" value="N-ALPHA-ACETYLTRANSFERASE 40"/>
    <property type="match status" value="1"/>
</dbReference>
<evidence type="ECO:0000256" key="4">
    <source>
        <dbReference type="ARBA" id="ARBA00012950"/>
    </source>
</evidence>
<reference evidence="14" key="1">
    <citation type="submission" date="2018-08" db="EMBL/GenBank/DDBJ databases">
        <authorList>
            <person name="Rossello M."/>
        </authorList>
    </citation>
    <scope>NUCLEOTIDE SEQUENCE [LARGE SCALE GENOMIC DNA]</scope>
    <source>
        <strain evidence="14">cv. Chinese Spring</strain>
    </source>
</reference>
<dbReference type="Pfam" id="PF00583">
    <property type="entry name" value="Acetyltransf_1"/>
    <property type="match status" value="1"/>
</dbReference>
<feature type="domain" description="N-acetyltransferase" evidence="13">
    <location>
        <begin position="145"/>
        <end position="224"/>
    </location>
</feature>
<dbReference type="EC" id="2.3.1.257" evidence="4"/>
<evidence type="ECO:0000313" key="15">
    <source>
        <dbReference type="Proteomes" id="UP000019116"/>
    </source>
</evidence>
<evidence type="ECO:0000256" key="11">
    <source>
        <dbReference type="ARBA" id="ARBA00049524"/>
    </source>
</evidence>
<reference evidence="14" key="2">
    <citation type="submission" date="2018-10" db="UniProtKB">
        <authorList>
            <consortium name="EnsemblPlants"/>
        </authorList>
    </citation>
    <scope>IDENTIFICATION</scope>
</reference>
<evidence type="ECO:0000256" key="1">
    <source>
        <dbReference type="ARBA" id="ARBA00004123"/>
    </source>
</evidence>
<evidence type="ECO:0000256" key="10">
    <source>
        <dbReference type="ARBA" id="ARBA00047821"/>
    </source>
</evidence>
<evidence type="ECO:0000256" key="9">
    <source>
        <dbReference type="ARBA" id="ARBA00023315"/>
    </source>
</evidence>
<sequence length="304" mass="34639">MATAENKRPRSSGGGVERPLSRKEILGRKKAIKELIRKAVAVKDHLARFPDFHKYERSGNVPFGISDSRHLLSFLYSALEIQCFSIYLESGHGNQLPANMEGTYGSEWPSEEKIKRREMVAPEARYILTCQYTDNDIAKCFMKQDSGVECAHVTCRGGRLLGFVHYRFIVEEDVPVLYVYELQLESSAQGKGLSKFLMQLIELIACKSQMWAVMLTVQKSNTDAMVSTTIWGKVICNIQYLAITSGSTGITLPRKIVSTRTRYSYVDSFISHRLEFIEAMRSCARHLNLKPSANWRPMMYERVE</sequence>
<dbReference type="Gramene" id="TraesRN6A0100820800.1">
    <property type="protein sequence ID" value="TraesRN6A0100820800.1"/>
    <property type="gene ID" value="TraesRN6A0100820800"/>
</dbReference>
<dbReference type="AlphaFoldDB" id="A0A3B6NV58"/>
<dbReference type="Gramene" id="TraesARI6A03G03341070.1">
    <property type="protein sequence ID" value="TraesARI6A03G03341070.1"/>
    <property type="gene ID" value="TraesARI6A03G03341070"/>
</dbReference>
<dbReference type="GO" id="GO:0010485">
    <property type="term" value="F:histone H4 acetyltransferase activity"/>
    <property type="evidence" value="ECO:0000318"/>
    <property type="project" value="GO_Central"/>
</dbReference>
<dbReference type="OrthoDB" id="424551at2759"/>
<dbReference type="Gramene" id="TraesCLE_scaffold_063303_01G000300.1">
    <property type="protein sequence ID" value="TraesCLE_scaffold_063303_01G000300.1"/>
    <property type="gene ID" value="TraesCLE_scaffold_063303_01G000300"/>
</dbReference>
<keyword evidence="15" id="KW-1185">Reference proteome</keyword>
<dbReference type="GO" id="GO:0043998">
    <property type="term" value="F:histone H2A acetyltransferase activity"/>
    <property type="evidence" value="ECO:0000318"/>
    <property type="project" value="GO_Central"/>
</dbReference>
<keyword evidence="7" id="KW-0808">Transferase</keyword>
<dbReference type="GO" id="GO:1990189">
    <property type="term" value="F:protein N-terminal-serine acetyltransferase activity"/>
    <property type="evidence" value="ECO:0000318"/>
    <property type="project" value="GO_Central"/>
</dbReference>
<evidence type="ECO:0000259" key="13">
    <source>
        <dbReference type="Pfam" id="PF00583"/>
    </source>
</evidence>
<dbReference type="CDD" id="cd04301">
    <property type="entry name" value="NAT_SF"/>
    <property type="match status" value="1"/>
</dbReference>
<dbReference type="Gramene" id="TraesCAD_scaffold_132686_01G000300.1">
    <property type="protein sequence ID" value="TraesCAD_scaffold_132686_01G000300.1"/>
    <property type="gene ID" value="TraesCAD_scaffold_132686_01G000300"/>
</dbReference>
<evidence type="ECO:0000256" key="5">
    <source>
        <dbReference type="ARBA" id="ARBA00015043"/>
    </source>
</evidence>
<keyword evidence="8" id="KW-0539">Nucleus</keyword>
<dbReference type="STRING" id="4565.A0A3B6NV58"/>
<evidence type="ECO:0000256" key="6">
    <source>
        <dbReference type="ARBA" id="ARBA00022490"/>
    </source>
</evidence>
<dbReference type="Gramene" id="TraesCS6A03G0839500.1">
    <property type="protein sequence ID" value="TraesCS6A03G0839500.1.CDS"/>
    <property type="gene ID" value="TraesCS6A03G0839500"/>
</dbReference>
<evidence type="ECO:0000256" key="2">
    <source>
        <dbReference type="ARBA" id="ARBA00004496"/>
    </source>
</evidence>
<comment type="similarity">
    <text evidence="3">Belongs to the acetyltransferase family. NAA40 subfamily.</text>
</comment>
<dbReference type="GO" id="GO:0005634">
    <property type="term" value="C:nucleus"/>
    <property type="evidence" value="ECO:0000318"/>
    <property type="project" value="GO_Central"/>
</dbReference>
<dbReference type="OMA" id="AYLHYRF"/>
<evidence type="ECO:0000313" key="14">
    <source>
        <dbReference type="EnsemblPlants" id="TraesCS6A02G324800.1"/>
    </source>
</evidence>
<dbReference type="InterPro" id="IPR039949">
    <property type="entry name" value="NAA40"/>
</dbReference>
<dbReference type="PANTHER" id="PTHR20531">
    <property type="entry name" value="N-ALPHA-ACETYLTRANSFERASE 40"/>
    <property type="match status" value="1"/>
</dbReference>
<dbReference type="Gramene" id="TraesCS6A02G324800.1">
    <property type="protein sequence ID" value="TraesCS6A02G324800.1"/>
    <property type="gene ID" value="TraesCS6A02G324800"/>
</dbReference>
<name>A0A3B6NV58_WHEAT</name>
<evidence type="ECO:0000256" key="12">
    <source>
        <dbReference type="SAM" id="MobiDB-lite"/>
    </source>
</evidence>
<dbReference type="Gramene" id="TraesWEE_scaffold_023145_01G000200.1">
    <property type="protein sequence ID" value="TraesWEE_scaffold_023145_01G000200.1"/>
    <property type="gene ID" value="TraesWEE_scaffold_023145_01G000200"/>
</dbReference>
<evidence type="ECO:0000256" key="3">
    <source>
        <dbReference type="ARBA" id="ARBA00008870"/>
    </source>
</evidence>
<dbReference type="Proteomes" id="UP000019116">
    <property type="component" value="Chromosome 6A"/>
</dbReference>
<proteinExistence type="inferred from homology"/>
<evidence type="ECO:0000256" key="7">
    <source>
        <dbReference type="ARBA" id="ARBA00022679"/>
    </source>
</evidence>
<comment type="subcellular location">
    <subcellularLocation>
        <location evidence="2">Cytoplasm</location>
    </subcellularLocation>
    <subcellularLocation>
        <location evidence="1">Nucleus</location>
    </subcellularLocation>
</comment>
<keyword evidence="6" id="KW-0963">Cytoplasm</keyword>
<protein>
    <recommendedName>
        <fullName evidence="5">N-alpha-acetyltransferase 40</fullName>
        <ecNumber evidence="4">2.3.1.257</ecNumber>
    </recommendedName>
</protein>
<organism evidence="14">
    <name type="scientific">Triticum aestivum</name>
    <name type="common">Wheat</name>
    <dbReference type="NCBI Taxonomy" id="4565"/>
    <lineage>
        <taxon>Eukaryota</taxon>
        <taxon>Viridiplantae</taxon>
        <taxon>Streptophyta</taxon>
        <taxon>Embryophyta</taxon>
        <taxon>Tracheophyta</taxon>
        <taxon>Spermatophyta</taxon>
        <taxon>Magnoliopsida</taxon>
        <taxon>Liliopsida</taxon>
        <taxon>Poales</taxon>
        <taxon>Poaceae</taxon>
        <taxon>BOP clade</taxon>
        <taxon>Pooideae</taxon>
        <taxon>Triticodae</taxon>
        <taxon>Triticeae</taxon>
        <taxon>Triticinae</taxon>
        <taxon>Triticum</taxon>
    </lineage>
</organism>
<dbReference type="Gene3D" id="3.40.630.30">
    <property type="match status" value="1"/>
</dbReference>
<comment type="catalytic activity">
    <reaction evidence="10">
        <text>N-terminal L-seryl-[histone H2A] + acetyl-CoA = N-terminal N(alpha)-acetyl-L-seryl-[histone H2A] + CoA + H(+)</text>
        <dbReference type="Rhea" id="RHEA:50600"/>
        <dbReference type="Rhea" id="RHEA-COMP:12742"/>
        <dbReference type="Rhea" id="RHEA-COMP:12744"/>
        <dbReference type="ChEBI" id="CHEBI:15378"/>
        <dbReference type="ChEBI" id="CHEBI:57287"/>
        <dbReference type="ChEBI" id="CHEBI:57288"/>
        <dbReference type="ChEBI" id="CHEBI:64738"/>
        <dbReference type="ChEBI" id="CHEBI:83690"/>
        <dbReference type="EC" id="2.3.1.257"/>
    </reaction>
</comment>
<dbReference type="Gramene" id="TraesROB_scaffold_025867_01G000600.1">
    <property type="protein sequence ID" value="TraesROB_scaffold_025867_01G000600.1"/>
    <property type="gene ID" value="TraesROB_scaffold_025867_01G000600"/>
</dbReference>
<dbReference type="SMR" id="A0A3B6NV58"/>
<evidence type="ECO:0000256" key="8">
    <source>
        <dbReference type="ARBA" id="ARBA00023242"/>
    </source>
</evidence>
<feature type="region of interest" description="Disordered" evidence="12">
    <location>
        <begin position="1"/>
        <end position="20"/>
    </location>
</feature>
<dbReference type="InterPro" id="IPR000182">
    <property type="entry name" value="GNAT_dom"/>
</dbReference>
<dbReference type="EnsemblPlants" id="TraesCS6A02G324800.1">
    <property type="protein sequence ID" value="TraesCS6A02G324800.1"/>
    <property type="gene ID" value="TraesCS6A02G324800"/>
</dbReference>
<keyword evidence="9" id="KW-0012">Acyltransferase</keyword>